<feature type="transmembrane region" description="Helical" evidence="1">
    <location>
        <begin position="263"/>
        <end position="283"/>
    </location>
</feature>
<dbReference type="RefSeq" id="WP_047897097.1">
    <property type="nucleotide sequence ID" value="NZ_AEJF01000224.1"/>
</dbReference>
<dbReference type="GO" id="GO:0016747">
    <property type="term" value="F:acyltransferase activity, transferring groups other than amino-acyl groups"/>
    <property type="evidence" value="ECO:0007669"/>
    <property type="project" value="InterPro"/>
</dbReference>
<dbReference type="EMBL" id="AEJF01000224">
    <property type="protein sequence ID" value="KLU21344.1"/>
    <property type="molecule type" value="Genomic_DNA"/>
</dbReference>
<evidence type="ECO:0000313" key="3">
    <source>
        <dbReference type="EMBL" id="KLU21344.1"/>
    </source>
</evidence>
<evidence type="ECO:0000313" key="4">
    <source>
        <dbReference type="Proteomes" id="UP000035963"/>
    </source>
</evidence>
<sequence length="378" mass="44317">MHQYLRQDLAPKNNKLLGLEIIRFIAAMSVLFWHYQHFFYVADKRTDFVSEQQPLYSVFSFFYTYGHMGVQVFWCISGFIFFSKYRRTISEKIIDHKKFFVLRFSRLYPLHFATLLLVAVLQVIYFSRNNFYFVYQNNDFRHLILQLFFASNWGFQRGDSFNGPIWSISVEVVIYMIFYLVLRYVGKSWLVNIAVLLLCVASRVAHGPSPIVDCLGFFYIGGLSAIALQYFEKTKYHNLLSALSLAAVFLVPVMAYVTRIYHYKSFAFLFLMTYVPTLLYIAARNVTVHPTIQSVVEAAGNMTYSSYLIHFPIQLTIAIFFAYTNQAIPAHSLTFFLGFMFVTLVASYYIFRFFEKPAQDFIRHRFRRLSTKSAQAQL</sequence>
<dbReference type="OrthoDB" id="8772324at2"/>
<feature type="domain" description="Acyltransferase 3" evidence="2">
    <location>
        <begin position="18"/>
        <end position="351"/>
    </location>
</feature>
<keyword evidence="1" id="KW-0472">Membrane</keyword>
<dbReference type="AlphaFoldDB" id="A0A0J1CLC7"/>
<accession>A0A0J1CLC7</accession>
<keyword evidence="4" id="KW-1185">Reference proteome</keyword>
<feature type="transmembrane region" description="Helical" evidence="1">
    <location>
        <begin position="62"/>
        <end position="82"/>
    </location>
</feature>
<dbReference type="Pfam" id="PF01757">
    <property type="entry name" value="Acyl_transf_3"/>
    <property type="match status" value="1"/>
</dbReference>
<feature type="transmembrane region" description="Helical" evidence="1">
    <location>
        <begin position="163"/>
        <end position="182"/>
    </location>
</feature>
<keyword evidence="1" id="KW-0812">Transmembrane</keyword>
<dbReference type="GO" id="GO:0009103">
    <property type="term" value="P:lipopolysaccharide biosynthetic process"/>
    <property type="evidence" value="ECO:0007669"/>
    <property type="project" value="TreeGrafter"/>
</dbReference>
<name>A0A0J1CLC7_9BURK</name>
<dbReference type="GO" id="GO:0016020">
    <property type="term" value="C:membrane"/>
    <property type="evidence" value="ECO:0007669"/>
    <property type="project" value="TreeGrafter"/>
</dbReference>
<comment type="caution">
    <text evidence="3">The sequence shown here is derived from an EMBL/GenBank/DDBJ whole genome shotgun (WGS) entry which is preliminary data.</text>
</comment>
<evidence type="ECO:0000259" key="2">
    <source>
        <dbReference type="Pfam" id="PF01757"/>
    </source>
</evidence>
<proteinExistence type="predicted"/>
<protein>
    <recommendedName>
        <fullName evidence="2">Acyltransferase 3 domain-containing protein</fullName>
    </recommendedName>
</protein>
<feature type="transmembrane region" description="Helical" evidence="1">
    <location>
        <begin position="330"/>
        <end position="351"/>
    </location>
</feature>
<organism evidence="3 4">
    <name type="scientific">Caballeronia mineralivorans PML1(12)</name>
    <dbReference type="NCBI Taxonomy" id="908627"/>
    <lineage>
        <taxon>Bacteria</taxon>
        <taxon>Pseudomonadati</taxon>
        <taxon>Pseudomonadota</taxon>
        <taxon>Betaproteobacteria</taxon>
        <taxon>Burkholderiales</taxon>
        <taxon>Burkholderiaceae</taxon>
        <taxon>Caballeronia</taxon>
    </lineage>
</organism>
<feature type="transmembrane region" description="Helical" evidence="1">
    <location>
        <begin position="189"/>
        <end position="205"/>
    </location>
</feature>
<gene>
    <name evidence="3" type="ORF">EOS_36540</name>
</gene>
<feature type="transmembrane region" description="Helical" evidence="1">
    <location>
        <begin position="211"/>
        <end position="231"/>
    </location>
</feature>
<keyword evidence="1" id="KW-1133">Transmembrane helix</keyword>
<feature type="transmembrane region" description="Helical" evidence="1">
    <location>
        <begin position="21"/>
        <end position="42"/>
    </location>
</feature>
<dbReference type="InterPro" id="IPR050879">
    <property type="entry name" value="Acyltransferase_3"/>
</dbReference>
<feature type="transmembrane region" description="Helical" evidence="1">
    <location>
        <begin position="304"/>
        <end position="324"/>
    </location>
</feature>
<evidence type="ECO:0000256" key="1">
    <source>
        <dbReference type="SAM" id="Phobius"/>
    </source>
</evidence>
<dbReference type="Proteomes" id="UP000035963">
    <property type="component" value="Unassembled WGS sequence"/>
</dbReference>
<feature type="transmembrane region" description="Helical" evidence="1">
    <location>
        <begin position="107"/>
        <end position="126"/>
    </location>
</feature>
<dbReference type="InterPro" id="IPR002656">
    <property type="entry name" value="Acyl_transf_3_dom"/>
</dbReference>
<reference evidence="3 4" key="1">
    <citation type="journal article" date="2015" name="Genome Announc.">
        <title>Draft Genome Sequence of Burkholderia sp. Strain PML1(12), an Ectomycorrhizosphere-Inhabiting Bacterium with Effective Mineral-Weathering Ability.</title>
        <authorList>
            <person name="Uroz S."/>
            <person name="Oger P."/>
        </authorList>
    </citation>
    <scope>NUCLEOTIDE SEQUENCE [LARGE SCALE GENOMIC DNA]</scope>
    <source>
        <strain evidence="4">PML1(12)</strain>
    </source>
</reference>
<feature type="transmembrane region" description="Helical" evidence="1">
    <location>
        <begin position="238"/>
        <end position="257"/>
    </location>
</feature>
<dbReference type="PANTHER" id="PTHR23028:SF53">
    <property type="entry name" value="ACYL_TRANSF_3 DOMAIN-CONTAINING PROTEIN"/>
    <property type="match status" value="1"/>
</dbReference>
<dbReference type="PANTHER" id="PTHR23028">
    <property type="entry name" value="ACETYLTRANSFERASE"/>
    <property type="match status" value="1"/>
</dbReference>
<dbReference type="PATRIC" id="fig|908627.4.peg.8187"/>